<evidence type="ECO:0000313" key="1">
    <source>
        <dbReference type="EMBL" id="KAF7283936.1"/>
    </source>
</evidence>
<reference evidence="1" key="1">
    <citation type="submission" date="2020-08" db="EMBL/GenBank/DDBJ databases">
        <title>Genome sequencing and assembly of the red palm weevil Rhynchophorus ferrugineus.</title>
        <authorList>
            <person name="Dias G.B."/>
            <person name="Bergman C.M."/>
            <person name="Manee M."/>
        </authorList>
    </citation>
    <scope>NUCLEOTIDE SEQUENCE</scope>
    <source>
        <strain evidence="1">AA-2017</strain>
        <tissue evidence="1">Whole larva</tissue>
    </source>
</reference>
<accession>A0A834MIT9</accession>
<dbReference type="AlphaFoldDB" id="A0A834MIT9"/>
<evidence type="ECO:0000313" key="2">
    <source>
        <dbReference type="Proteomes" id="UP000625711"/>
    </source>
</evidence>
<comment type="caution">
    <text evidence="1">The sequence shown here is derived from an EMBL/GenBank/DDBJ whole genome shotgun (WGS) entry which is preliminary data.</text>
</comment>
<gene>
    <name evidence="1" type="ORF">GWI33_022763</name>
</gene>
<dbReference type="OrthoDB" id="6430908at2759"/>
<protein>
    <submittedName>
        <fullName evidence="1">Uncharacterized protein</fullName>
    </submittedName>
</protein>
<dbReference type="Proteomes" id="UP000625711">
    <property type="component" value="Unassembled WGS sequence"/>
</dbReference>
<sequence length="220" mass="26011">MLLYSINGVFITVYLAVNVIGREAISIHHPTIAAYEEDKLRLKCIRKLLSNYKPQITESLTTNVNLNAFLVKPQISIDLRTSGVIFPKENVFVLRLDTWSEMELFYEQVGRRKFHPRSKYIFFVETIQQIDVKSFFKRLAEKYICQVLLVQEMEVYTFYPYKYENLKKPDTEPFYLGYCLDLDANILNVPIYPSLWRNSTNRIYFKITPPYADENFQGIE</sequence>
<name>A0A834MIT9_RHYFE</name>
<proteinExistence type="predicted"/>
<organism evidence="1 2">
    <name type="scientific">Rhynchophorus ferrugineus</name>
    <name type="common">Red palm weevil</name>
    <name type="synonym">Curculio ferrugineus</name>
    <dbReference type="NCBI Taxonomy" id="354439"/>
    <lineage>
        <taxon>Eukaryota</taxon>
        <taxon>Metazoa</taxon>
        <taxon>Ecdysozoa</taxon>
        <taxon>Arthropoda</taxon>
        <taxon>Hexapoda</taxon>
        <taxon>Insecta</taxon>
        <taxon>Pterygota</taxon>
        <taxon>Neoptera</taxon>
        <taxon>Endopterygota</taxon>
        <taxon>Coleoptera</taxon>
        <taxon>Polyphaga</taxon>
        <taxon>Cucujiformia</taxon>
        <taxon>Curculionidae</taxon>
        <taxon>Dryophthorinae</taxon>
        <taxon>Rhynchophorus</taxon>
    </lineage>
</organism>
<dbReference type="EMBL" id="JAACXV010000085">
    <property type="protein sequence ID" value="KAF7283936.1"/>
    <property type="molecule type" value="Genomic_DNA"/>
</dbReference>
<keyword evidence="2" id="KW-1185">Reference proteome</keyword>